<sequence>MAMLSGGIPLVFKLSFTRRFRSRRAKQAPCWAGRLRHNCRLWAKKEGIESIVMPLIRWHRQHAFTNTTNVHHRPKAPLFGVDAMMMMMVFDGKQIYPIGTTTLAPQQTSKVYQGPSVPTNRFGIAKTEKFGGL</sequence>
<dbReference type="EMBL" id="MPDP01000044">
    <property type="protein sequence ID" value="KAK1489861.1"/>
    <property type="molecule type" value="Genomic_DNA"/>
</dbReference>
<name>A0AAJ0DL54_9PEZI</name>
<evidence type="ECO:0000313" key="1">
    <source>
        <dbReference type="EMBL" id="KAK1489861.1"/>
    </source>
</evidence>
<protein>
    <submittedName>
        <fullName evidence="1">Uncharacterized protein</fullName>
    </submittedName>
</protein>
<comment type="caution">
    <text evidence="1">The sequence shown here is derived from an EMBL/GenBank/DDBJ whole genome shotgun (WGS) entry which is preliminary data.</text>
</comment>
<dbReference type="Proteomes" id="UP001239213">
    <property type="component" value="Unassembled WGS sequence"/>
</dbReference>
<organism evidence="1 2">
    <name type="scientific">Colletotrichum cuscutae</name>
    <dbReference type="NCBI Taxonomy" id="1209917"/>
    <lineage>
        <taxon>Eukaryota</taxon>
        <taxon>Fungi</taxon>
        <taxon>Dikarya</taxon>
        <taxon>Ascomycota</taxon>
        <taxon>Pezizomycotina</taxon>
        <taxon>Sordariomycetes</taxon>
        <taxon>Hypocreomycetidae</taxon>
        <taxon>Glomerellales</taxon>
        <taxon>Glomerellaceae</taxon>
        <taxon>Colletotrichum</taxon>
        <taxon>Colletotrichum acutatum species complex</taxon>
    </lineage>
</organism>
<reference evidence="1" key="1">
    <citation type="submission" date="2016-11" db="EMBL/GenBank/DDBJ databases">
        <title>The genome sequence of Colletotrichum cuscutae.</title>
        <authorList>
            <person name="Baroncelli R."/>
        </authorList>
    </citation>
    <scope>NUCLEOTIDE SEQUENCE</scope>
    <source>
        <strain evidence="1">IMI 304802</strain>
    </source>
</reference>
<accession>A0AAJ0DL54</accession>
<keyword evidence="2" id="KW-1185">Reference proteome</keyword>
<proteinExistence type="predicted"/>
<evidence type="ECO:0000313" key="2">
    <source>
        <dbReference type="Proteomes" id="UP001239213"/>
    </source>
</evidence>
<gene>
    <name evidence="1" type="ORF">CCUS01_14587</name>
</gene>
<dbReference type="AlphaFoldDB" id="A0AAJ0DL54"/>